<name>A0AAW1D957_9HEMI</name>
<keyword evidence="2" id="KW-1185">Reference proteome</keyword>
<dbReference type="Proteomes" id="UP001461498">
    <property type="component" value="Unassembled WGS sequence"/>
</dbReference>
<dbReference type="AlphaFoldDB" id="A0AAW1D957"/>
<accession>A0AAW1D957</accession>
<evidence type="ECO:0000313" key="1">
    <source>
        <dbReference type="EMBL" id="KAK9507463.1"/>
    </source>
</evidence>
<organism evidence="1 2">
    <name type="scientific">Rhynocoris fuscipes</name>
    <dbReference type="NCBI Taxonomy" id="488301"/>
    <lineage>
        <taxon>Eukaryota</taxon>
        <taxon>Metazoa</taxon>
        <taxon>Ecdysozoa</taxon>
        <taxon>Arthropoda</taxon>
        <taxon>Hexapoda</taxon>
        <taxon>Insecta</taxon>
        <taxon>Pterygota</taxon>
        <taxon>Neoptera</taxon>
        <taxon>Paraneoptera</taxon>
        <taxon>Hemiptera</taxon>
        <taxon>Heteroptera</taxon>
        <taxon>Panheteroptera</taxon>
        <taxon>Cimicomorpha</taxon>
        <taxon>Reduviidae</taxon>
        <taxon>Harpactorinae</taxon>
        <taxon>Harpactorini</taxon>
        <taxon>Rhynocoris</taxon>
    </lineage>
</organism>
<gene>
    <name evidence="1" type="ORF">O3M35_007315</name>
</gene>
<protein>
    <submittedName>
        <fullName evidence="1">Uncharacterized protein</fullName>
    </submittedName>
</protein>
<dbReference type="EMBL" id="JAPXFL010000004">
    <property type="protein sequence ID" value="KAK9507463.1"/>
    <property type="molecule type" value="Genomic_DNA"/>
</dbReference>
<evidence type="ECO:0000313" key="2">
    <source>
        <dbReference type="Proteomes" id="UP001461498"/>
    </source>
</evidence>
<comment type="caution">
    <text evidence="1">The sequence shown here is derived from an EMBL/GenBank/DDBJ whole genome shotgun (WGS) entry which is preliminary data.</text>
</comment>
<proteinExistence type="predicted"/>
<reference evidence="1 2" key="1">
    <citation type="submission" date="2022-12" db="EMBL/GenBank/DDBJ databases">
        <title>Chromosome-level genome assembly of true bugs.</title>
        <authorList>
            <person name="Ma L."/>
            <person name="Li H."/>
        </authorList>
    </citation>
    <scope>NUCLEOTIDE SEQUENCE [LARGE SCALE GENOMIC DNA]</scope>
    <source>
        <strain evidence="1">Lab_2022b</strain>
    </source>
</reference>
<sequence length="122" mass="13836">MLGLPVNTTSAMLYAPRCYRRLGLLRCKWEAPLQHWSLAKKLATVNDTIFPEIFDYDDEVFTCSARLGLEVVSMETTFNIRKAMQILCDDAFNDQNDGDSSGCVHRLLASIQHPRSGKRIQV</sequence>